<organism evidence="1">
    <name type="scientific">marine sediment metagenome</name>
    <dbReference type="NCBI Taxonomy" id="412755"/>
    <lineage>
        <taxon>unclassified sequences</taxon>
        <taxon>metagenomes</taxon>
        <taxon>ecological metagenomes</taxon>
    </lineage>
</organism>
<dbReference type="AlphaFoldDB" id="X1TH39"/>
<evidence type="ECO:0000313" key="1">
    <source>
        <dbReference type="EMBL" id="GAI79359.1"/>
    </source>
</evidence>
<comment type="caution">
    <text evidence="1">The sequence shown here is derived from an EMBL/GenBank/DDBJ whole genome shotgun (WGS) entry which is preliminary data.</text>
</comment>
<sequence>MENRAAKEDTFGGFLDVAPVATGKDDLDFLNREIRKITERYGADYDGLRRKIIDIYRMGIFGEVG</sequence>
<accession>X1TH39</accession>
<protein>
    <submittedName>
        <fullName evidence="1">Uncharacterized protein</fullName>
    </submittedName>
</protein>
<reference evidence="1" key="1">
    <citation type="journal article" date="2014" name="Front. Microbiol.">
        <title>High frequency of phylogenetically diverse reductive dehalogenase-homologous genes in deep subseafloor sedimentary metagenomes.</title>
        <authorList>
            <person name="Kawai M."/>
            <person name="Futagami T."/>
            <person name="Toyoda A."/>
            <person name="Takaki Y."/>
            <person name="Nishi S."/>
            <person name="Hori S."/>
            <person name="Arai W."/>
            <person name="Tsubouchi T."/>
            <person name="Morono Y."/>
            <person name="Uchiyama I."/>
            <person name="Ito T."/>
            <person name="Fujiyama A."/>
            <person name="Inagaki F."/>
            <person name="Takami H."/>
        </authorList>
    </citation>
    <scope>NUCLEOTIDE SEQUENCE</scope>
    <source>
        <strain evidence="1">Expedition CK06-06</strain>
    </source>
</reference>
<proteinExistence type="predicted"/>
<name>X1TH39_9ZZZZ</name>
<gene>
    <name evidence="1" type="ORF">S12H4_22863</name>
</gene>
<dbReference type="EMBL" id="BARW01012009">
    <property type="protein sequence ID" value="GAI79359.1"/>
    <property type="molecule type" value="Genomic_DNA"/>
</dbReference>